<feature type="non-terminal residue" evidence="1">
    <location>
        <position position="1"/>
    </location>
</feature>
<organism evidence="1 2">
    <name type="scientific">Coemansia erecta</name>
    <dbReference type="NCBI Taxonomy" id="147472"/>
    <lineage>
        <taxon>Eukaryota</taxon>
        <taxon>Fungi</taxon>
        <taxon>Fungi incertae sedis</taxon>
        <taxon>Zoopagomycota</taxon>
        <taxon>Kickxellomycotina</taxon>
        <taxon>Kickxellomycetes</taxon>
        <taxon>Kickxellales</taxon>
        <taxon>Kickxellaceae</taxon>
        <taxon>Coemansia</taxon>
    </lineage>
</organism>
<comment type="caution">
    <text evidence="1">The sequence shown here is derived from an EMBL/GenBank/DDBJ whole genome shotgun (WGS) entry which is preliminary data.</text>
</comment>
<dbReference type="AlphaFoldDB" id="A0A9W7XW65"/>
<evidence type="ECO:0000313" key="2">
    <source>
        <dbReference type="Proteomes" id="UP001149813"/>
    </source>
</evidence>
<dbReference type="EMBL" id="JANBOJ010000381">
    <property type="protein sequence ID" value="KAJ1719543.1"/>
    <property type="molecule type" value="Genomic_DNA"/>
</dbReference>
<gene>
    <name evidence="1" type="ORF">LPJ53_005710</name>
</gene>
<accession>A0A9W7XW65</accession>
<proteinExistence type="predicted"/>
<dbReference type="InterPro" id="IPR011047">
    <property type="entry name" value="Quinoprotein_ADH-like_sf"/>
</dbReference>
<protein>
    <recommendedName>
        <fullName evidence="3">WD40 repeat-like protein</fullName>
    </recommendedName>
</protein>
<dbReference type="SUPFAM" id="SSF50998">
    <property type="entry name" value="Quinoprotein alcohol dehydrogenase-like"/>
    <property type="match status" value="1"/>
</dbReference>
<dbReference type="Proteomes" id="UP001149813">
    <property type="component" value="Unassembled WGS sequence"/>
</dbReference>
<evidence type="ECO:0008006" key="3">
    <source>
        <dbReference type="Google" id="ProtNLM"/>
    </source>
</evidence>
<sequence length="449" mass="48704">PFFDTITDTGEADSPLSGTYVASASALETDSSDDDDFEDVVGQDALFNVGDVEHLSESEFASDIASVASNCLGNDTDASSVDDDDFEDVVTGDTVFGVGDAELSAETGGVNDAVFAAAGSSPETTSSISDDDFGDVERFSEPEIADGIPFVAWDDFDSDLEITSINGDDLEDVAARDSTLETGSAEFSSEAGGANIAALVAAGSNDGIPETSSISSDDFDFDLEVTVADACTGKFVDQWRLGEDHTSRNAKISNLAFCPTNSNVLMASCGARVNQIRIMDLRDARKPVLSFGVDLFAEYPEEMTPAWNPDNGQVVVPYNHEQTGYDHDYLATFDTRYINANRDSIQALSPYAVGTRAISFGIDQYTNESIMVTADDIGNIGIAHCESTEEYRDEEDRRRGYSESVVNKYTTDSYIVEEWSSDRIHNNTHCRSDYSGEEYSYYDDWGEYD</sequence>
<keyword evidence="2" id="KW-1185">Reference proteome</keyword>
<reference evidence="1" key="1">
    <citation type="submission" date="2022-07" db="EMBL/GenBank/DDBJ databases">
        <title>Phylogenomic reconstructions and comparative analyses of Kickxellomycotina fungi.</title>
        <authorList>
            <person name="Reynolds N.K."/>
            <person name="Stajich J.E."/>
            <person name="Barry K."/>
            <person name="Grigoriev I.V."/>
            <person name="Crous P."/>
            <person name="Smith M.E."/>
        </authorList>
    </citation>
    <scope>NUCLEOTIDE SEQUENCE</scope>
    <source>
        <strain evidence="1">NBRC 32514</strain>
    </source>
</reference>
<name>A0A9W7XW65_9FUNG</name>
<evidence type="ECO:0000313" key="1">
    <source>
        <dbReference type="EMBL" id="KAJ1719543.1"/>
    </source>
</evidence>